<protein>
    <submittedName>
        <fullName evidence="1">Uncharacterized protein</fullName>
    </submittedName>
</protein>
<dbReference type="EMBL" id="JARK01001608">
    <property type="protein sequence ID" value="EYB86873.1"/>
    <property type="molecule type" value="Genomic_DNA"/>
</dbReference>
<evidence type="ECO:0000313" key="1">
    <source>
        <dbReference type="EMBL" id="EYB86873.1"/>
    </source>
</evidence>
<dbReference type="Proteomes" id="UP000024635">
    <property type="component" value="Unassembled WGS sequence"/>
</dbReference>
<comment type="caution">
    <text evidence="1">The sequence shown here is derived from an EMBL/GenBank/DDBJ whole genome shotgun (WGS) entry which is preliminary data.</text>
</comment>
<reference evidence="2" key="1">
    <citation type="journal article" date="2015" name="Nat. Genet.">
        <title>The genome and transcriptome of the zoonotic hookworm Ancylostoma ceylanicum identify infection-specific gene families.</title>
        <authorList>
            <person name="Schwarz E.M."/>
            <person name="Hu Y."/>
            <person name="Antoshechkin I."/>
            <person name="Miller M.M."/>
            <person name="Sternberg P.W."/>
            <person name="Aroian R.V."/>
        </authorList>
    </citation>
    <scope>NUCLEOTIDE SEQUENCE</scope>
    <source>
        <strain evidence="2">HY135</strain>
    </source>
</reference>
<proteinExistence type="predicted"/>
<name>A0A016S892_9BILA</name>
<accession>A0A016S892</accession>
<gene>
    <name evidence="1" type="primary">Acey_s0272.g946</name>
    <name evidence="1" type="ORF">Y032_0272g946</name>
</gene>
<sequence length="111" mass="12798">MSQGWGVRRRKVKANPWRHFHFTLQAFAHLRIRTYLLEEADVSKSSALSIRPYVTIEVIVPTAMMFESALLRVHRGHGRVYSELFAHGGPTVHPWWGVGWPPRACVNPPRE</sequence>
<evidence type="ECO:0000313" key="2">
    <source>
        <dbReference type="Proteomes" id="UP000024635"/>
    </source>
</evidence>
<dbReference type="AlphaFoldDB" id="A0A016S892"/>
<keyword evidence="2" id="KW-1185">Reference proteome</keyword>
<organism evidence="1 2">
    <name type="scientific">Ancylostoma ceylanicum</name>
    <dbReference type="NCBI Taxonomy" id="53326"/>
    <lineage>
        <taxon>Eukaryota</taxon>
        <taxon>Metazoa</taxon>
        <taxon>Ecdysozoa</taxon>
        <taxon>Nematoda</taxon>
        <taxon>Chromadorea</taxon>
        <taxon>Rhabditida</taxon>
        <taxon>Rhabditina</taxon>
        <taxon>Rhabditomorpha</taxon>
        <taxon>Strongyloidea</taxon>
        <taxon>Ancylostomatidae</taxon>
        <taxon>Ancylostomatinae</taxon>
        <taxon>Ancylostoma</taxon>
    </lineage>
</organism>